<proteinExistence type="inferred from homology"/>
<protein>
    <recommendedName>
        <fullName evidence="5">Nitroreductase</fullName>
    </recommendedName>
</protein>
<dbReference type="STRING" id="1150864.MILUP08_45040"/>
<dbReference type="GO" id="GO:0016491">
    <property type="term" value="F:oxidoreductase activity"/>
    <property type="evidence" value="ECO:0007669"/>
    <property type="project" value="InterPro"/>
</dbReference>
<evidence type="ECO:0000256" key="1">
    <source>
        <dbReference type="ARBA" id="ARBA00008710"/>
    </source>
</evidence>
<comment type="catalytic activity">
    <reaction evidence="2">
        <text>oxidized coenzyme F420-(gamma-L-Glu)(n) + a quinol + H(+) = reduced coenzyme F420-(gamma-L-Glu)(n) + a quinone</text>
        <dbReference type="Rhea" id="RHEA:39663"/>
        <dbReference type="Rhea" id="RHEA-COMP:12939"/>
        <dbReference type="Rhea" id="RHEA-COMP:14378"/>
        <dbReference type="ChEBI" id="CHEBI:15378"/>
        <dbReference type="ChEBI" id="CHEBI:24646"/>
        <dbReference type="ChEBI" id="CHEBI:132124"/>
        <dbReference type="ChEBI" id="CHEBI:133980"/>
        <dbReference type="ChEBI" id="CHEBI:139511"/>
    </reaction>
</comment>
<accession>I0L8L3</accession>
<dbReference type="GO" id="GO:0070967">
    <property type="term" value="F:coenzyme F420 binding"/>
    <property type="evidence" value="ECO:0007669"/>
    <property type="project" value="TreeGrafter"/>
</dbReference>
<dbReference type="EMBL" id="CAIE01000037">
    <property type="protein sequence ID" value="CCH20160.1"/>
    <property type="molecule type" value="Genomic_DNA"/>
</dbReference>
<sequence length="155" mass="17313">MTAQEQHDTIENSPVGWVGKHVRRYVETDGADGGTYHGYPALLLTTRGRRSGTLRRTALIYGRDGDDHLVVASNGGAANHPAWYLNLSADPTVEIQVGAERFTCRARTASAEERARLWPVMTKVFPTYARYQKDTDREIPVVVIERVSREDATID</sequence>
<dbReference type="Gene3D" id="2.30.110.10">
    <property type="entry name" value="Electron Transport, Fmn-binding Protein, Chain A"/>
    <property type="match status" value="1"/>
</dbReference>
<evidence type="ECO:0000313" key="3">
    <source>
        <dbReference type="EMBL" id="CCH20160.1"/>
    </source>
</evidence>
<dbReference type="PANTHER" id="PTHR39428">
    <property type="entry name" value="F420H(2)-DEPENDENT QUINONE REDUCTASE RV1261C"/>
    <property type="match status" value="1"/>
</dbReference>
<evidence type="ECO:0008006" key="5">
    <source>
        <dbReference type="Google" id="ProtNLM"/>
    </source>
</evidence>
<comment type="similarity">
    <text evidence="1">Belongs to the F420H(2)-dependent quinone reductase family.</text>
</comment>
<reference evidence="4" key="1">
    <citation type="journal article" date="2012" name="J. Bacteriol.">
        <title>Genome Sequence of Micromonospora lupini Lupac 08, Isolated from Root Nodules of Lupinus angustifolius.</title>
        <authorList>
            <person name="Alonso-Vega P."/>
            <person name="Normand P."/>
            <person name="Bacigalupe R."/>
            <person name="Pujic P."/>
            <person name="Lajus A."/>
            <person name="Vallenet D."/>
            <person name="Carro L."/>
            <person name="Coll P."/>
            <person name="Trujillo M.E."/>
        </authorList>
    </citation>
    <scope>NUCLEOTIDE SEQUENCE [LARGE SCALE GENOMIC DNA]</scope>
    <source>
        <strain evidence="4">Lupac 08</strain>
    </source>
</reference>
<evidence type="ECO:0000256" key="2">
    <source>
        <dbReference type="ARBA" id="ARBA00049106"/>
    </source>
</evidence>
<evidence type="ECO:0000313" key="4">
    <source>
        <dbReference type="Proteomes" id="UP000003448"/>
    </source>
</evidence>
<organism evidence="3 4">
    <name type="scientific">Micromonospora lupini str. Lupac 08</name>
    <dbReference type="NCBI Taxonomy" id="1150864"/>
    <lineage>
        <taxon>Bacteria</taxon>
        <taxon>Bacillati</taxon>
        <taxon>Actinomycetota</taxon>
        <taxon>Actinomycetes</taxon>
        <taxon>Micromonosporales</taxon>
        <taxon>Micromonosporaceae</taxon>
        <taxon>Micromonospora</taxon>
    </lineage>
</organism>
<name>I0L8L3_9ACTN</name>
<dbReference type="PANTHER" id="PTHR39428:SF1">
    <property type="entry name" value="F420H(2)-DEPENDENT QUINONE REDUCTASE RV1261C"/>
    <property type="match status" value="1"/>
</dbReference>
<keyword evidence="4" id="KW-1185">Reference proteome</keyword>
<dbReference type="AlphaFoldDB" id="I0L8L3"/>
<dbReference type="Proteomes" id="UP000003448">
    <property type="component" value="Unassembled WGS sequence"/>
</dbReference>
<dbReference type="NCBIfam" id="TIGR00026">
    <property type="entry name" value="hi_GC_TIGR00026"/>
    <property type="match status" value="1"/>
</dbReference>
<dbReference type="Pfam" id="PF04075">
    <property type="entry name" value="F420H2_quin_red"/>
    <property type="match status" value="1"/>
</dbReference>
<gene>
    <name evidence="3" type="ORF">MILUP08_45040</name>
</gene>
<dbReference type="InterPro" id="IPR012349">
    <property type="entry name" value="Split_barrel_FMN-bd"/>
</dbReference>
<dbReference type="RefSeq" id="WP_007462855.1">
    <property type="nucleotide sequence ID" value="NZ_HF570108.1"/>
</dbReference>
<dbReference type="SUPFAM" id="SSF50475">
    <property type="entry name" value="FMN-binding split barrel"/>
    <property type="match status" value="1"/>
</dbReference>
<dbReference type="GO" id="GO:0005886">
    <property type="term" value="C:plasma membrane"/>
    <property type="evidence" value="ECO:0007669"/>
    <property type="project" value="TreeGrafter"/>
</dbReference>
<dbReference type="InterPro" id="IPR004378">
    <property type="entry name" value="F420H2_quin_Rdtase"/>
</dbReference>
<comment type="caution">
    <text evidence="3">The sequence shown here is derived from an EMBL/GenBank/DDBJ whole genome shotgun (WGS) entry which is preliminary data.</text>
</comment>
<dbReference type="eggNOG" id="COG0748">
    <property type="taxonomic scope" value="Bacteria"/>
</dbReference>